<dbReference type="STRING" id="54.SAMN02745121_02756"/>
<gene>
    <name evidence="1" type="ORF">SAMN02745121_02756</name>
</gene>
<evidence type="ECO:0000313" key="1">
    <source>
        <dbReference type="EMBL" id="SFE03010.1"/>
    </source>
</evidence>
<reference evidence="2" key="1">
    <citation type="submission" date="2016-10" db="EMBL/GenBank/DDBJ databases">
        <authorList>
            <person name="Varghese N."/>
            <person name="Submissions S."/>
        </authorList>
    </citation>
    <scope>NUCLEOTIDE SEQUENCE [LARGE SCALE GENOMIC DNA]</scope>
    <source>
        <strain evidence="2">ATCC 25963</strain>
    </source>
</reference>
<keyword evidence="2" id="KW-1185">Reference proteome</keyword>
<dbReference type="EMBL" id="FOMX01000007">
    <property type="protein sequence ID" value="SFE03010.1"/>
    <property type="molecule type" value="Genomic_DNA"/>
</dbReference>
<proteinExistence type="predicted"/>
<dbReference type="Proteomes" id="UP000199400">
    <property type="component" value="Unassembled WGS sequence"/>
</dbReference>
<protein>
    <submittedName>
        <fullName evidence="1">Uncharacterized protein</fullName>
    </submittedName>
</protein>
<dbReference type="RefSeq" id="WP_096328876.1">
    <property type="nucleotide sequence ID" value="NZ_FOMX01000007.1"/>
</dbReference>
<dbReference type="InterPro" id="IPR036390">
    <property type="entry name" value="WH_DNA-bd_sf"/>
</dbReference>
<organism evidence="1 2">
    <name type="scientific">Nannocystis exedens</name>
    <dbReference type="NCBI Taxonomy" id="54"/>
    <lineage>
        <taxon>Bacteria</taxon>
        <taxon>Pseudomonadati</taxon>
        <taxon>Myxococcota</taxon>
        <taxon>Polyangia</taxon>
        <taxon>Nannocystales</taxon>
        <taxon>Nannocystaceae</taxon>
        <taxon>Nannocystis</taxon>
    </lineage>
</organism>
<evidence type="ECO:0000313" key="2">
    <source>
        <dbReference type="Proteomes" id="UP000199400"/>
    </source>
</evidence>
<accession>A0A1I1XCB9</accession>
<name>A0A1I1XCB9_9BACT</name>
<dbReference type="SUPFAM" id="SSF46785">
    <property type="entry name" value="Winged helix' DNA-binding domain"/>
    <property type="match status" value="1"/>
</dbReference>
<dbReference type="AlphaFoldDB" id="A0A1I1XCB9"/>
<sequence length="167" mass="19338">MTVSHAKKLGYAGMYVLKKLDLKPGEGGIRLPVLLEPQHAPLEEVLEKLVMDGYIEIDRKAQLYKLTKRGISYLGKLIDEAESYIDEFDEQEIADIVDELRARNIDPLRVRFLWGWYQGEFDDVAMFQERRGFVEIEPDWPLFIVSDDFYENLELDVEGDEPEALPG</sequence>
<dbReference type="OrthoDB" id="5507535at2"/>